<evidence type="ECO:0000256" key="6">
    <source>
        <dbReference type="ARBA" id="ARBA00022801"/>
    </source>
</evidence>
<dbReference type="InterPro" id="IPR029058">
    <property type="entry name" value="AB_hydrolase_fold"/>
</dbReference>
<dbReference type="Pfam" id="PF02129">
    <property type="entry name" value="Peptidase_S15"/>
    <property type="match status" value="1"/>
</dbReference>
<comment type="similarity">
    <text evidence="2">Belongs to the peptidase S15 family.</text>
</comment>
<dbReference type="InterPro" id="IPR008979">
    <property type="entry name" value="Galactose-bd-like_sf"/>
</dbReference>
<evidence type="ECO:0000256" key="3">
    <source>
        <dbReference type="ARBA" id="ARBA00012463"/>
    </source>
</evidence>
<dbReference type="Proteomes" id="UP001285244">
    <property type="component" value="Unassembled WGS sequence"/>
</dbReference>
<dbReference type="Gene3D" id="1.10.246.70">
    <property type="match status" value="1"/>
</dbReference>
<evidence type="ECO:0000313" key="10">
    <source>
        <dbReference type="EMBL" id="MDX8417849.1"/>
    </source>
</evidence>
<accession>A0ABU4WNK0</accession>
<evidence type="ECO:0000256" key="8">
    <source>
        <dbReference type="ARBA" id="ARBA00030045"/>
    </source>
</evidence>
<evidence type="ECO:0000313" key="11">
    <source>
        <dbReference type="Proteomes" id="UP001285244"/>
    </source>
</evidence>
<evidence type="ECO:0000256" key="2">
    <source>
        <dbReference type="ARBA" id="ARBA00010819"/>
    </source>
</evidence>
<comment type="catalytic activity">
    <reaction evidence="1">
        <text>Hydrolyzes Xaa-Pro-|- bonds to release unblocked, N-terminal dipeptides from substrates including Ala-Pro-|-p-nitroanilide and (sequentially) Tyr-Pro-|-Phe-Pro-|-Gly-Pro-|-Ile.</text>
        <dbReference type="EC" id="3.4.14.11"/>
    </reaction>
</comment>
<dbReference type="SMART" id="SM00939">
    <property type="entry name" value="PepX_C"/>
    <property type="match status" value="1"/>
</dbReference>
<comment type="caution">
    <text evidence="10">The sequence shown here is derived from an EMBL/GenBank/DDBJ whole genome shotgun (WGS) entry which is preliminary data.</text>
</comment>
<keyword evidence="4" id="KW-0031">Aminopeptidase</keyword>
<dbReference type="PRINTS" id="PR00923">
    <property type="entry name" value="LACTOPTASE"/>
</dbReference>
<evidence type="ECO:0000256" key="1">
    <source>
        <dbReference type="ARBA" id="ARBA00000123"/>
    </source>
</evidence>
<evidence type="ECO:0000256" key="5">
    <source>
        <dbReference type="ARBA" id="ARBA00022670"/>
    </source>
</evidence>
<dbReference type="Gene3D" id="2.60.120.260">
    <property type="entry name" value="Galactose-binding domain-like"/>
    <property type="match status" value="1"/>
</dbReference>
<gene>
    <name evidence="10" type="ORF">MOZ64_08385</name>
</gene>
<keyword evidence="7" id="KW-0720">Serine protease</keyword>
<dbReference type="Pfam" id="PF08530">
    <property type="entry name" value="PepX_C"/>
    <property type="match status" value="1"/>
</dbReference>
<dbReference type="EC" id="3.4.14.11" evidence="3"/>
<dbReference type="SUPFAM" id="SSF53474">
    <property type="entry name" value="alpha/beta-Hydrolases"/>
    <property type="match status" value="1"/>
</dbReference>
<organism evidence="10 11">
    <name type="scientific">Absicoccus intestinalis</name>
    <dbReference type="NCBI Taxonomy" id="2926319"/>
    <lineage>
        <taxon>Bacteria</taxon>
        <taxon>Bacillati</taxon>
        <taxon>Bacillota</taxon>
        <taxon>Erysipelotrichia</taxon>
        <taxon>Erysipelotrichales</taxon>
        <taxon>Erysipelotrichaceae</taxon>
        <taxon>Absicoccus</taxon>
    </lineage>
</organism>
<evidence type="ECO:0000259" key="9">
    <source>
        <dbReference type="SMART" id="SM00939"/>
    </source>
</evidence>
<keyword evidence="5" id="KW-0645">Protease</keyword>
<dbReference type="Gene3D" id="3.40.50.1820">
    <property type="entry name" value="alpha/beta hydrolase"/>
    <property type="match status" value="1"/>
</dbReference>
<dbReference type="InterPro" id="IPR008252">
    <property type="entry name" value="Pept_S15_Xpro"/>
</dbReference>
<evidence type="ECO:0000256" key="7">
    <source>
        <dbReference type="ARBA" id="ARBA00022825"/>
    </source>
</evidence>
<dbReference type="SUPFAM" id="SSF49785">
    <property type="entry name" value="Galactose-binding domain-like"/>
    <property type="match status" value="1"/>
</dbReference>
<dbReference type="InterPro" id="IPR000383">
    <property type="entry name" value="Xaa-Pro-like_dom"/>
</dbReference>
<dbReference type="RefSeq" id="WP_320326118.1">
    <property type="nucleotide sequence ID" value="NZ_JALBUS010000013.1"/>
</dbReference>
<keyword evidence="11" id="KW-1185">Reference proteome</keyword>
<evidence type="ECO:0000256" key="4">
    <source>
        <dbReference type="ARBA" id="ARBA00022438"/>
    </source>
</evidence>
<sequence>MSQPKPTKFEKVYVETPVDTDGDGKRDLIAVYIKRPLVSHPVPAVYVANPYMLHCNEDWYTLYDVNTNIKAYPTQDIDEKDIQYIYVPKTLAHRPIHGQADENTMPEPSPNQYECISDLYDHLIDRGYAAVFCGGLGTKGSDGITLTGSHEEILAFKSVIDWLNGNALAFTNREDGIQIKAHWCSGNVAMSARSYLGTMAIGVATTGVPGLKTIIPEAGISNWYEYYRHNGLTLPAMDWQGDDLDILARYCFSRALDPQDYPTIQSRFEKSQKQLQEQEDRESANYNRFWDERNYLKHVDNIQASIFVIQGLNDWNVKPDQGIRLFEAMQARGKECMMLLHRGQHIYTYHLEGAPTLDLIDRWLDHYLKGIDNGIEKGPRIYVENNLDQKRWDTYCAWPPMPNQSWNVQHPEATFIDDLSLSVYDRQEKNTQAWLDQLVKEKNAFSYRLDLRSIEKESHFSGRAKIRFRAKINQPTAILSAMLVDVGKQCRLLDTLDGDENVHFTFQQESEPSDYFVISRAWMNAQNRTCNYRKEAIDPNTFYTYEMEFVSNDYRIVPNHTLCLIVYGMDVDQTQLPYTKTQITIEKDSIVLSLPIQEEITSNR</sequence>
<reference evidence="10 11" key="1">
    <citation type="submission" date="2022-03" db="EMBL/GenBank/DDBJ databases">
        <title>Novel taxa within the pig intestine.</title>
        <authorList>
            <person name="Wylensek D."/>
            <person name="Bishof K."/>
            <person name="Afrizal A."/>
            <person name="Clavel T."/>
        </authorList>
    </citation>
    <scope>NUCLEOTIDE SEQUENCE [LARGE SCALE GENOMIC DNA]</scope>
    <source>
        <strain evidence="10 11">Cla-KB-P134</strain>
    </source>
</reference>
<feature type="domain" description="Xaa-Pro dipeptidyl-peptidase C-terminal" evidence="9">
    <location>
        <begin position="361"/>
        <end position="593"/>
    </location>
</feature>
<dbReference type="InterPro" id="IPR013736">
    <property type="entry name" value="Xaa-Pro_dipept_C"/>
</dbReference>
<protein>
    <recommendedName>
        <fullName evidence="3">Xaa-Pro dipeptidyl-peptidase</fullName>
        <ecNumber evidence="3">3.4.14.11</ecNumber>
    </recommendedName>
    <alternativeName>
        <fullName evidence="8">X-prolyl-dipeptidyl aminopeptidase</fullName>
    </alternativeName>
</protein>
<keyword evidence="6" id="KW-0378">Hydrolase</keyword>
<dbReference type="EMBL" id="JALBUS010000013">
    <property type="protein sequence ID" value="MDX8417849.1"/>
    <property type="molecule type" value="Genomic_DNA"/>
</dbReference>
<name>A0ABU4WNK0_9FIRM</name>
<proteinExistence type="inferred from homology"/>